<dbReference type="EMBL" id="CAJRST010008890">
    <property type="protein sequence ID" value="CAG5897655.1"/>
    <property type="molecule type" value="Genomic_DNA"/>
</dbReference>
<dbReference type="InterPro" id="IPR036179">
    <property type="entry name" value="Ig-like_dom_sf"/>
</dbReference>
<dbReference type="SUPFAM" id="SSF48726">
    <property type="entry name" value="Immunoglobulin"/>
    <property type="match status" value="6"/>
</dbReference>
<feature type="domain" description="Ig-like" evidence="3">
    <location>
        <begin position="331"/>
        <end position="437"/>
    </location>
</feature>
<dbReference type="InterPro" id="IPR013783">
    <property type="entry name" value="Ig-like_fold"/>
</dbReference>
<dbReference type="CDD" id="cd00098">
    <property type="entry name" value="IgC1"/>
    <property type="match status" value="2"/>
</dbReference>
<dbReference type="PANTHER" id="PTHR23411">
    <property type="entry name" value="TAPASIN"/>
    <property type="match status" value="1"/>
</dbReference>
<feature type="domain" description="Ig-like" evidence="3">
    <location>
        <begin position="36"/>
        <end position="126"/>
    </location>
</feature>
<feature type="domain" description="Ig-like" evidence="3">
    <location>
        <begin position="443"/>
        <end position="541"/>
    </location>
</feature>
<dbReference type="InterPro" id="IPR003597">
    <property type="entry name" value="Ig_C1-set"/>
</dbReference>
<keyword evidence="2" id="KW-1133">Transmembrane helix</keyword>
<dbReference type="InterPro" id="IPR007110">
    <property type="entry name" value="Ig-like_dom"/>
</dbReference>
<name>A0A8S4B0B7_9TELE</name>
<keyword evidence="2" id="KW-0472">Membrane</keyword>
<feature type="domain" description="Ig-like" evidence="3">
    <location>
        <begin position="135"/>
        <end position="230"/>
    </location>
</feature>
<dbReference type="AlphaFoldDB" id="A0A8S4B0B7"/>
<dbReference type="Proteomes" id="UP000677803">
    <property type="component" value="Unassembled WGS sequence"/>
</dbReference>
<dbReference type="PROSITE" id="PS50835">
    <property type="entry name" value="IG_LIKE"/>
    <property type="match status" value="6"/>
</dbReference>
<dbReference type="SMART" id="SM00407">
    <property type="entry name" value="IGc1"/>
    <property type="match status" value="4"/>
</dbReference>
<evidence type="ECO:0000313" key="5">
    <source>
        <dbReference type="Proteomes" id="UP000677803"/>
    </source>
</evidence>
<dbReference type="Pfam" id="PF07654">
    <property type="entry name" value="C1-set"/>
    <property type="match status" value="4"/>
</dbReference>
<feature type="domain" description="Ig-like" evidence="3">
    <location>
        <begin position="546"/>
        <end position="637"/>
    </location>
</feature>
<comment type="caution">
    <text evidence="4">The sequence shown here is derived from an EMBL/GenBank/DDBJ whole genome shotgun (WGS) entry which is preliminary data.</text>
</comment>
<accession>A0A8S4B0B7</accession>
<protein>
    <submittedName>
        <fullName evidence="4">(Atlantic silverside) hypothetical protein</fullName>
    </submittedName>
</protein>
<evidence type="ECO:0000256" key="1">
    <source>
        <dbReference type="ARBA" id="ARBA00023319"/>
    </source>
</evidence>
<keyword evidence="2" id="KW-0812">Transmembrane</keyword>
<feature type="domain" description="Ig-like" evidence="3">
    <location>
        <begin position="236"/>
        <end position="325"/>
    </location>
</feature>
<dbReference type="OrthoDB" id="9945861at2759"/>
<evidence type="ECO:0000256" key="2">
    <source>
        <dbReference type="SAM" id="Phobius"/>
    </source>
</evidence>
<dbReference type="InterPro" id="IPR050380">
    <property type="entry name" value="Immune_Resp_Modulators"/>
</dbReference>
<keyword evidence="5" id="KW-1185">Reference proteome</keyword>
<keyword evidence="1" id="KW-0393">Immunoglobulin domain</keyword>
<gene>
    <name evidence="4" type="ORF">MMEN_LOCUS8697</name>
</gene>
<evidence type="ECO:0000313" key="4">
    <source>
        <dbReference type="EMBL" id="CAG5897655.1"/>
    </source>
</evidence>
<evidence type="ECO:0000259" key="3">
    <source>
        <dbReference type="PROSITE" id="PS50835"/>
    </source>
</evidence>
<feature type="transmembrane region" description="Helical" evidence="2">
    <location>
        <begin position="665"/>
        <end position="688"/>
    </location>
</feature>
<sequence>MRQWAKGSNFTCSSIHSDKRFEKTTSICHIHGENPPSLDVVIPSFKTVTKARSNVQATCSMCSVFDVKLSWLMDEKSPSIHTVTQIKNKTCLISTLQIPRETWKKLKVLKCKAQHDCFSSTEKAVNVAGRPTPAPQVEIRRSLEELLRGSSSVLQCDITHLSSEDLYVTFQAKGVDISEKQYVDLPEDSGLHSVSRSFSVPKRYRTSDSSFTCKVYQGFSGRLFQSNSISNIFVEPSVELLLAQSEESDHQKLLCSGWGFNPQIKWFTGSEEILSSTNQTSMDTNGRVTVTSQLHVLNSEWKTGKTYSCKVSDGSLQKHFTKNISVCSVTPVSSQMVGVFVLGPPLEQLQNKGQVTITCLLVGTSLSDFSITWKVDGKKYSSHNARMGHLVAHPNGTETCQSFLNVSAEDWHAYKQVTCEGKHQCSNQGYVDHVSKSKDLNPPTLKIVHPTVDELSMSEHLMLICLVSGFFPSSIIVYWEKNGQKLPPSRFINSPAWKYPGKSSYSIRSRLNVSKTGDRGSTYTCVAKHESTVNQSETSISDVFAPVTYSEPSAVLLTGSGELVCLVSGFSPASISITWFREKTQLWNYNTSKPHRGPDGKFSIYSILHLSLEDFVPGVAVMCKVTHENTSLTLNISNPDTLELYQFSDDIMHADVSHDTDVQSWYMVLMFLILFFFSVIFSLITIIVKTK</sequence>
<dbReference type="Gene3D" id="2.60.40.10">
    <property type="entry name" value="Immunoglobulins"/>
    <property type="match status" value="6"/>
</dbReference>
<proteinExistence type="predicted"/>
<organism evidence="4 5">
    <name type="scientific">Menidia menidia</name>
    <name type="common">Atlantic silverside</name>
    <dbReference type="NCBI Taxonomy" id="238744"/>
    <lineage>
        <taxon>Eukaryota</taxon>
        <taxon>Metazoa</taxon>
        <taxon>Chordata</taxon>
        <taxon>Craniata</taxon>
        <taxon>Vertebrata</taxon>
        <taxon>Euteleostomi</taxon>
        <taxon>Actinopterygii</taxon>
        <taxon>Neopterygii</taxon>
        <taxon>Teleostei</taxon>
        <taxon>Neoteleostei</taxon>
        <taxon>Acanthomorphata</taxon>
        <taxon>Ovalentaria</taxon>
        <taxon>Atherinomorphae</taxon>
        <taxon>Atheriniformes</taxon>
        <taxon>Atherinopsidae</taxon>
        <taxon>Menidiinae</taxon>
        <taxon>Menidia</taxon>
    </lineage>
</organism>
<reference evidence="4" key="1">
    <citation type="submission" date="2021-05" db="EMBL/GenBank/DDBJ databases">
        <authorList>
            <person name="Tigano A."/>
        </authorList>
    </citation>
    <scope>NUCLEOTIDE SEQUENCE</scope>
</reference>